<protein>
    <submittedName>
        <fullName evidence="3">PRC-barrel domain containing protein</fullName>
    </submittedName>
</protein>
<feature type="compositionally biased region" description="Low complexity" evidence="1">
    <location>
        <begin position="1"/>
        <end position="40"/>
    </location>
</feature>
<name>A0A5B2VGW1_9HYPH</name>
<organism evidence="3 4">
    <name type="scientific">Salinarimonas soli</name>
    <dbReference type="NCBI Taxonomy" id="1638099"/>
    <lineage>
        <taxon>Bacteria</taxon>
        <taxon>Pseudomonadati</taxon>
        <taxon>Pseudomonadota</taxon>
        <taxon>Alphaproteobacteria</taxon>
        <taxon>Hyphomicrobiales</taxon>
        <taxon>Salinarimonadaceae</taxon>
        <taxon>Salinarimonas</taxon>
    </lineage>
</organism>
<feature type="compositionally biased region" description="Low complexity" evidence="1">
    <location>
        <begin position="127"/>
        <end position="154"/>
    </location>
</feature>
<gene>
    <name evidence="3" type="ORF">F0L46_09430</name>
</gene>
<feature type="region of interest" description="Disordered" evidence="1">
    <location>
        <begin position="1"/>
        <end position="46"/>
    </location>
</feature>
<sequence>MGASGSTASSDSAAGSSGSTMSSSGSTAGSAPSSSASASAGGAGSMQQLQQGQFLASDLIGTRVVGQNNEAIGDVNDVVMGADGKAMAVLVGVGGFLGIGEKDVAIPFDQAKVMFDNNDGKSGGSGAPNTTGSTAAGGASTGGNTAANNASAASHEPQRIVINMTKEQLTQAPAFRANGGSNASGNSSSGASSGGSTAPAGGATRP</sequence>
<dbReference type="OrthoDB" id="7818259at2"/>
<dbReference type="PANTHER" id="PTHR36505">
    <property type="entry name" value="BLR1072 PROTEIN"/>
    <property type="match status" value="1"/>
</dbReference>
<accession>A0A5B2VGW1</accession>
<dbReference type="AlphaFoldDB" id="A0A5B2VGW1"/>
<reference evidence="3 4" key="2">
    <citation type="submission" date="2019-09" db="EMBL/GenBank/DDBJ databases">
        <authorList>
            <person name="Jin C."/>
        </authorList>
    </citation>
    <scope>NUCLEOTIDE SEQUENCE [LARGE SCALE GENOMIC DNA]</scope>
    <source>
        <strain evidence="3 4">BN140002</strain>
    </source>
</reference>
<feature type="region of interest" description="Disordered" evidence="1">
    <location>
        <begin position="119"/>
        <end position="206"/>
    </location>
</feature>
<evidence type="ECO:0000256" key="1">
    <source>
        <dbReference type="SAM" id="MobiDB-lite"/>
    </source>
</evidence>
<dbReference type="PANTHER" id="PTHR36505:SF1">
    <property type="entry name" value="BLR1072 PROTEIN"/>
    <property type="match status" value="1"/>
</dbReference>
<dbReference type="InterPro" id="IPR027275">
    <property type="entry name" value="PRC-brl_dom"/>
</dbReference>
<proteinExistence type="predicted"/>
<keyword evidence="4" id="KW-1185">Reference proteome</keyword>
<dbReference type="InterPro" id="IPR011033">
    <property type="entry name" value="PRC_barrel-like_sf"/>
</dbReference>
<dbReference type="Gene3D" id="2.30.30.240">
    <property type="entry name" value="PRC-barrel domain"/>
    <property type="match status" value="1"/>
</dbReference>
<evidence type="ECO:0000259" key="2">
    <source>
        <dbReference type="Pfam" id="PF05239"/>
    </source>
</evidence>
<feature type="domain" description="PRC-barrel" evidence="2">
    <location>
        <begin position="52"/>
        <end position="113"/>
    </location>
</feature>
<dbReference type="Pfam" id="PF05239">
    <property type="entry name" value="PRC"/>
    <property type="match status" value="1"/>
</dbReference>
<feature type="compositionally biased region" description="Low complexity" evidence="1">
    <location>
        <begin position="177"/>
        <end position="206"/>
    </location>
</feature>
<dbReference type="EMBL" id="VUOA01000019">
    <property type="protein sequence ID" value="KAA2237582.1"/>
    <property type="molecule type" value="Genomic_DNA"/>
</dbReference>
<dbReference type="Proteomes" id="UP000323142">
    <property type="component" value="Unassembled WGS sequence"/>
</dbReference>
<evidence type="ECO:0000313" key="4">
    <source>
        <dbReference type="Proteomes" id="UP000323142"/>
    </source>
</evidence>
<dbReference type="SUPFAM" id="SSF50346">
    <property type="entry name" value="PRC-barrel domain"/>
    <property type="match status" value="1"/>
</dbReference>
<evidence type="ECO:0000313" key="3">
    <source>
        <dbReference type="EMBL" id="KAA2237582.1"/>
    </source>
</evidence>
<reference evidence="3 4" key="1">
    <citation type="submission" date="2019-09" db="EMBL/GenBank/DDBJ databases">
        <title>Salinarimonas rosea gen. nov., sp. nov., a new member of the a-2 subgroup of the Proteobacteria.</title>
        <authorList>
            <person name="Liu J."/>
        </authorList>
    </citation>
    <scope>NUCLEOTIDE SEQUENCE [LARGE SCALE GENOMIC DNA]</scope>
    <source>
        <strain evidence="3 4">BN140002</strain>
    </source>
</reference>
<comment type="caution">
    <text evidence="3">The sequence shown here is derived from an EMBL/GenBank/DDBJ whole genome shotgun (WGS) entry which is preliminary data.</text>
</comment>